<keyword evidence="1" id="KW-0540">Nuclease</keyword>
<dbReference type="RefSeq" id="WP_346041348.1">
    <property type="nucleotide sequence ID" value="NZ_BAAACP010000001.1"/>
</dbReference>
<keyword evidence="7" id="KW-1185">Reference proteome</keyword>
<evidence type="ECO:0000313" key="7">
    <source>
        <dbReference type="Proteomes" id="UP001400965"/>
    </source>
</evidence>
<gene>
    <name evidence="6" type="ORF">GCM10008917_02720</name>
</gene>
<evidence type="ECO:0000256" key="1">
    <source>
        <dbReference type="ARBA" id="ARBA00022722"/>
    </source>
</evidence>
<dbReference type="EMBL" id="BAAACP010000001">
    <property type="protein sequence ID" value="GAA0861429.1"/>
    <property type="molecule type" value="Genomic_DNA"/>
</dbReference>
<dbReference type="SMART" id="SM00479">
    <property type="entry name" value="EXOIII"/>
    <property type="match status" value="1"/>
</dbReference>
<dbReference type="InterPro" id="IPR047201">
    <property type="entry name" value="ERI-1_3'hExo-like"/>
</dbReference>
<dbReference type="SUPFAM" id="SSF53098">
    <property type="entry name" value="Ribonuclease H-like"/>
    <property type="match status" value="1"/>
</dbReference>
<evidence type="ECO:0000256" key="2">
    <source>
        <dbReference type="ARBA" id="ARBA00022801"/>
    </source>
</evidence>
<dbReference type="GO" id="GO:0004527">
    <property type="term" value="F:exonuclease activity"/>
    <property type="evidence" value="ECO:0007669"/>
    <property type="project" value="UniProtKB-KW"/>
</dbReference>
<evidence type="ECO:0000256" key="4">
    <source>
        <dbReference type="SAM" id="MobiDB-lite"/>
    </source>
</evidence>
<name>A0ABP3X7A3_9FIRM</name>
<dbReference type="Gene3D" id="3.30.420.10">
    <property type="entry name" value="Ribonuclease H-like superfamily/Ribonuclease H"/>
    <property type="match status" value="1"/>
</dbReference>
<evidence type="ECO:0000259" key="5">
    <source>
        <dbReference type="SMART" id="SM00479"/>
    </source>
</evidence>
<comment type="caution">
    <text evidence="6">The sequence shown here is derived from an EMBL/GenBank/DDBJ whole genome shotgun (WGS) entry which is preliminary data.</text>
</comment>
<dbReference type="PANTHER" id="PTHR23044">
    <property type="entry name" value="3'-5' EXONUCLEASE ERI1-RELATED"/>
    <property type="match status" value="1"/>
</dbReference>
<organism evidence="6 7">
    <name type="scientific">Paraclostridium tenue</name>
    <dbReference type="NCBI Taxonomy" id="1737"/>
    <lineage>
        <taxon>Bacteria</taxon>
        <taxon>Bacillati</taxon>
        <taxon>Bacillota</taxon>
        <taxon>Clostridia</taxon>
        <taxon>Peptostreptococcales</taxon>
        <taxon>Peptostreptococcaceae</taxon>
        <taxon>Paraclostridium</taxon>
    </lineage>
</organism>
<dbReference type="PANTHER" id="PTHR23044:SF61">
    <property type="entry name" value="3'-5' EXORIBONUCLEASE 1-RELATED"/>
    <property type="match status" value="1"/>
</dbReference>
<dbReference type="InterPro" id="IPR051274">
    <property type="entry name" value="3-5_Exoribonuclease"/>
</dbReference>
<dbReference type="InterPro" id="IPR012337">
    <property type="entry name" value="RNaseH-like_sf"/>
</dbReference>
<dbReference type="InterPro" id="IPR036397">
    <property type="entry name" value="RNaseH_sf"/>
</dbReference>
<dbReference type="CDD" id="cd06133">
    <property type="entry name" value="ERI-1_3'hExo_like"/>
    <property type="match status" value="1"/>
</dbReference>
<dbReference type="Proteomes" id="UP001400965">
    <property type="component" value="Unassembled WGS sequence"/>
</dbReference>
<accession>A0ABP3X7A3</accession>
<evidence type="ECO:0000313" key="6">
    <source>
        <dbReference type="EMBL" id="GAA0861429.1"/>
    </source>
</evidence>
<feature type="region of interest" description="Disordered" evidence="4">
    <location>
        <begin position="251"/>
        <end position="281"/>
    </location>
</feature>
<feature type="compositionally biased region" description="Basic residues" evidence="4">
    <location>
        <begin position="267"/>
        <end position="281"/>
    </location>
</feature>
<proteinExistence type="predicted"/>
<keyword evidence="3 6" id="KW-0269">Exonuclease</keyword>
<feature type="domain" description="Exonuclease" evidence="5">
    <location>
        <begin position="2"/>
        <end position="188"/>
    </location>
</feature>
<feature type="compositionally biased region" description="Polar residues" evidence="4">
    <location>
        <begin position="251"/>
        <end position="263"/>
    </location>
</feature>
<reference evidence="7" key="1">
    <citation type="journal article" date="2019" name="Int. J. Syst. Evol. Microbiol.">
        <title>The Global Catalogue of Microorganisms (GCM) 10K type strain sequencing project: providing services to taxonomists for standard genome sequencing and annotation.</title>
        <authorList>
            <consortium name="The Broad Institute Genomics Platform"/>
            <consortium name="The Broad Institute Genome Sequencing Center for Infectious Disease"/>
            <person name="Wu L."/>
            <person name="Ma J."/>
        </authorList>
    </citation>
    <scope>NUCLEOTIDE SEQUENCE [LARGE SCALE GENOMIC DNA]</scope>
    <source>
        <strain evidence="7">JCM 6486</strain>
    </source>
</reference>
<dbReference type="Pfam" id="PF00929">
    <property type="entry name" value="RNase_T"/>
    <property type="match status" value="1"/>
</dbReference>
<dbReference type="InterPro" id="IPR013520">
    <property type="entry name" value="Ribonucl_H"/>
</dbReference>
<evidence type="ECO:0000256" key="3">
    <source>
        <dbReference type="ARBA" id="ARBA00022839"/>
    </source>
</evidence>
<keyword evidence="2" id="KW-0378">Hydrolase</keyword>
<sequence length="281" mass="32704">MEYIVFDLEFNQGFDKENNKTYSNEKCPFEIIQIGAIKLDSNFNIIDKFSSFVKPNIYKDIHPFVGKMTHITIDKVKDAPSFNTVYKNFKKFISSKSSIMCVWGSGDLKELYRNINYYSLPSKELPKLYINVQQYASSYFNNPTGQSIGLQNAIQILDLQENKAYHDALNDAYYTALVLKNIYNENIVADTYVYTPVKPNRTRSKSSKKKVDYNRLFEEFKKILGRDLTSDDKKLIDLAYKMGKTNQFLVDETSQPQAKTKASNKFIKNKSKNGFKYKKRR</sequence>
<protein>
    <submittedName>
        <fullName evidence="6">3'-5' exonuclease</fullName>
    </submittedName>
</protein>